<feature type="compositionally biased region" description="Basic and acidic residues" evidence="1">
    <location>
        <begin position="143"/>
        <end position="166"/>
    </location>
</feature>
<dbReference type="AlphaFoldDB" id="A0AAU9PLX3"/>
<accession>A0AAU9PLX3</accession>
<protein>
    <submittedName>
        <fullName evidence="2">Uncharacterized protein</fullName>
    </submittedName>
</protein>
<reference evidence="2 3" key="1">
    <citation type="submission" date="2022-01" db="EMBL/GenBank/DDBJ databases">
        <authorList>
            <person name="Xiong W."/>
            <person name="Schranz E."/>
        </authorList>
    </citation>
    <scope>NUCLEOTIDE SEQUENCE [LARGE SCALE GENOMIC DNA]</scope>
</reference>
<dbReference type="Proteomes" id="UP001157418">
    <property type="component" value="Unassembled WGS sequence"/>
</dbReference>
<sequence length="245" mass="28934">MLVMKHSDQNVPCDHPEMFLREARKKFTDEQLKRKMLVMKHSDQNVPDVDLVQYKYEEEIKEKGKGKQVEKDPETKENDDIGTENYCLLIESEFKTILECRNRIQKTLEHALQRYPDDRELCGWFERFVNIEKVFNKNIGESSRTREKENENETGEKEFGHDLETEKGEEEATTEREYDNPNFEDKKPNTPNMEAEQKDYLTNEYITKTDSCSQQQSLQHCMSLLILAIFCMLSLDQSLPFPSSQ</sequence>
<proteinExistence type="predicted"/>
<gene>
    <name evidence="2" type="ORF">LVIROSA_LOCUS36613</name>
</gene>
<dbReference type="EMBL" id="CAKMRJ010005744">
    <property type="protein sequence ID" value="CAH1451246.1"/>
    <property type="molecule type" value="Genomic_DNA"/>
</dbReference>
<name>A0AAU9PLX3_9ASTR</name>
<feature type="compositionally biased region" description="Basic and acidic residues" evidence="1">
    <location>
        <begin position="173"/>
        <end position="188"/>
    </location>
</feature>
<feature type="region of interest" description="Disordered" evidence="1">
    <location>
        <begin position="142"/>
        <end position="193"/>
    </location>
</feature>
<evidence type="ECO:0000313" key="2">
    <source>
        <dbReference type="EMBL" id="CAH1451246.1"/>
    </source>
</evidence>
<evidence type="ECO:0000313" key="3">
    <source>
        <dbReference type="Proteomes" id="UP001157418"/>
    </source>
</evidence>
<keyword evidence="3" id="KW-1185">Reference proteome</keyword>
<comment type="caution">
    <text evidence="2">The sequence shown here is derived from an EMBL/GenBank/DDBJ whole genome shotgun (WGS) entry which is preliminary data.</text>
</comment>
<evidence type="ECO:0000256" key="1">
    <source>
        <dbReference type="SAM" id="MobiDB-lite"/>
    </source>
</evidence>
<organism evidence="2 3">
    <name type="scientific">Lactuca virosa</name>
    <dbReference type="NCBI Taxonomy" id="75947"/>
    <lineage>
        <taxon>Eukaryota</taxon>
        <taxon>Viridiplantae</taxon>
        <taxon>Streptophyta</taxon>
        <taxon>Embryophyta</taxon>
        <taxon>Tracheophyta</taxon>
        <taxon>Spermatophyta</taxon>
        <taxon>Magnoliopsida</taxon>
        <taxon>eudicotyledons</taxon>
        <taxon>Gunneridae</taxon>
        <taxon>Pentapetalae</taxon>
        <taxon>asterids</taxon>
        <taxon>campanulids</taxon>
        <taxon>Asterales</taxon>
        <taxon>Asteraceae</taxon>
        <taxon>Cichorioideae</taxon>
        <taxon>Cichorieae</taxon>
        <taxon>Lactucinae</taxon>
        <taxon>Lactuca</taxon>
    </lineage>
</organism>